<evidence type="ECO:0000313" key="3">
    <source>
        <dbReference type="Proteomes" id="UP000796880"/>
    </source>
</evidence>
<name>A0A8K0H7S7_9ROSA</name>
<feature type="compositionally biased region" description="Polar residues" evidence="1">
    <location>
        <begin position="672"/>
        <end position="681"/>
    </location>
</feature>
<proteinExistence type="predicted"/>
<feature type="compositionally biased region" description="Polar residues" evidence="1">
    <location>
        <begin position="613"/>
        <end position="637"/>
    </location>
</feature>
<feature type="compositionally biased region" description="Polar residues" evidence="1">
    <location>
        <begin position="368"/>
        <end position="379"/>
    </location>
</feature>
<dbReference type="PANTHER" id="PTHR34281:SF2">
    <property type="entry name" value="PROTEIN EARLY FLOWERING 3"/>
    <property type="match status" value="1"/>
</dbReference>
<evidence type="ECO:0000313" key="2">
    <source>
        <dbReference type="EMBL" id="KAF3447497.1"/>
    </source>
</evidence>
<dbReference type="PANTHER" id="PTHR34281">
    <property type="entry name" value="PROTEIN EARLY FLOWERING 3"/>
    <property type="match status" value="1"/>
</dbReference>
<dbReference type="AlphaFoldDB" id="A0A8K0H7S7"/>
<protein>
    <submittedName>
        <fullName evidence="2">Uncharacterized protein</fullName>
    </submittedName>
</protein>
<reference evidence="2" key="1">
    <citation type="submission" date="2020-03" db="EMBL/GenBank/DDBJ databases">
        <title>A high-quality chromosome-level genome assembly of a woody plant with both climbing and erect habits, Rhamnella rubrinervis.</title>
        <authorList>
            <person name="Lu Z."/>
            <person name="Yang Y."/>
            <person name="Zhu X."/>
            <person name="Sun Y."/>
        </authorList>
    </citation>
    <scope>NUCLEOTIDE SEQUENCE</scope>
    <source>
        <strain evidence="2">BYM</strain>
        <tissue evidence="2">Leaf</tissue>
    </source>
</reference>
<evidence type="ECO:0000256" key="1">
    <source>
        <dbReference type="SAM" id="MobiDB-lite"/>
    </source>
</evidence>
<feature type="compositionally biased region" description="Polar residues" evidence="1">
    <location>
        <begin position="352"/>
        <end position="361"/>
    </location>
</feature>
<sequence length="804" mass="87675">MVINNSRGPDCFNGNPKHNCESAATKTSFVAVVVVVVSSICFSTVHPLDGSILLSQVFVSKACIEFEGKRMKRGKDEEKIMGPMFPRLHVNDTEKGGPRAPPRNKMALYEQLCIPSQRLNPGVFPNPNNNSNLVAPASSSQGSGLERNLRFPLHLTPSPPAYQAERFDASLSDGATRNASLAQLEQRRRVREEDDFMVPVFVQSSVDQNIGELQNGIDRENFTPRSSTPSEHPMKTRNTCEDDPKLINSMTLNSRREVSSESEENPIAGAQGRDFSGKSSMNQSIREKSNVLVKEAKASPNQESRDHHGHNFSRFHDNEAYLQHESRAESQLDSFDLGNGLVEFTRDKEKGTSCQGISNSPSEEDHNSPSVPDNDSECNGNRTCISLQIENVDKSDDVSETSMVDSMEGLDISPDDVVGIIGQKHFWKARRAISNQQRVFAVQVFELHRLIKVQRHFAGSPHLLLEDGTFLGKSSLMGSSAKKIPPEYVVKPLPQIGNRKDDSEKQSRKMECYAENAVVKTSLSSVNNGSQPSHYGGYFGNPLPAPVTGDNKMGPWCFNQSPGHQWLVPVMSPSEGLVYKPYPGPGFMGTVCGGPPGGHAYFPPYGAPVTDPTMSTSAVEQTNCNPGPGLQNQNGQLSGVGANFNVQQQTSCNVPTQKNVSQGMRSKASKGSELQGSTASSPGERVQGVRKRRDAGGRDALEHFPSAPVVPEEASQPPGTDQPSREQDSLGNLSPRTKIAISNLKQKVGDEFKLDNESWWEILKNEEAIKFAVLQCTCSGIRGSFRCGSAVYGNEKQTSKAGPG</sequence>
<feature type="region of interest" description="Disordered" evidence="1">
    <location>
        <begin position="214"/>
        <end position="288"/>
    </location>
</feature>
<feature type="compositionally biased region" description="Basic and acidic residues" evidence="1">
    <location>
        <begin position="232"/>
        <end position="245"/>
    </location>
</feature>
<feature type="region of interest" description="Disordered" evidence="1">
    <location>
        <begin position="613"/>
        <end position="639"/>
    </location>
</feature>
<dbReference type="Proteomes" id="UP000796880">
    <property type="component" value="Unassembled WGS sequence"/>
</dbReference>
<accession>A0A8K0H7S7</accession>
<dbReference type="InterPro" id="IPR039319">
    <property type="entry name" value="ELF3-like"/>
</dbReference>
<gene>
    <name evidence="2" type="ORF">FNV43_RR12683</name>
</gene>
<feature type="compositionally biased region" description="Polar residues" evidence="1">
    <location>
        <begin position="652"/>
        <end position="664"/>
    </location>
</feature>
<feature type="region of interest" description="Disordered" evidence="1">
    <location>
        <begin position="346"/>
        <end position="379"/>
    </location>
</feature>
<dbReference type="EMBL" id="VOIH02000005">
    <property type="protein sequence ID" value="KAF3447497.1"/>
    <property type="molecule type" value="Genomic_DNA"/>
</dbReference>
<keyword evidence="3" id="KW-1185">Reference proteome</keyword>
<feature type="region of interest" description="Disordered" evidence="1">
    <location>
        <begin position="652"/>
        <end position="732"/>
    </location>
</feature>
<organism evidence="2 3">
    <name type="scientific">Rhamnella rubrinervis</name>
    <dbReference type="NCBI Taxonomy" id="2594499"/>
    <lineage>
        <taxon>Eukaryota</taxon>
        <taxon>Viridiplantae</taxon>
        <taxon>Streptophyta</taxon>
        <taxon>Embryophyta</taxon>
        <taxon>Tracheophyta</taxon>
        <taxon>Spermatophyta</taxon>
        <taxon>Magnoliopsida</taxon>
        <taxon>eudicotyledons</taxon>
        <taxon>Gunneridae</taxon>
        <taxon>Pentapetalae</taxon>
        <taxon>rosids</taxon>
        <taxon>fabids</taxon>
        <taxon>Rosales</taxon>
        <taxon>Rhamnaceae</taxon>
        <taxon>rhamnoid group</taxon>
        <taxon>Rhamneae</taxon>
        <taxon>Rhamnella</taxon>
    </lineage>
</organism>
<dbReference type="OrthoDB" id="1939092at2759"/>
<dbReference type="GO" id="GO:2000028">
    <property type="term" value="P:regulation of photoperiodism, flowering"/>
    <property type="evidence" value="ECO:0007669"/>
    <property type="project" value="InterPro"/>
</dbReference>
<comment type="caution">
    <text evidence="2">The sequence shown here is derived from an EMBL/GenBank/DDBJ whole genome shotgun (WGS) entry which is preliminary data.</text>
</comment>